<feature type="transmembrane region" description="Helical" evidence="5">
    <location>
        <begin position="235"/>
        <end position="255"/>
    </location>
</feature>
<dbReference type="SUPFAM" id="SSF161098">
    <property type="entry name" value="MetI-like"/>
    <property type="match status" value="1"/>
</dbReference>
<dbReference type="PROSITE" id="PS50928">
    <property type="entry name" value="ABC_TM1"/>
    <property type="match status" value="1"/>
</dbReference>
<keyword evidence="2 5" id="KW-0812">Transmembrane</keyword>
<dbReference type="EMBL" id="PIUK01000070">
    <property type="protein sequence ID" value="MBY6276285.1"/>
    <property type="molecule type" value="Genomic_DNA"/>
</dbReference>
<dbReference type="InterPro" id="IPR035906">
    <property type="entry name" value="MetI-like_sf"/>
</dbReference>
<dbReference type="GO" id="GO:0005886">
    <property type="term" value="C:plasma membrane"/>
    <property type="evidence" value="ECO:0007669"/>
    <property type="project" value="UniProtKB-SubCell"/>
</dbReference>
<protein>
    <submittedName>
        <fullName evidence="7">ABC transporter permease</fullName>
    </submittedName>
</protein>
<organism evidence="7 8">
    <name type="scientific">Symbiobacterium thermophilum</name>
    <dbReference type="NCBI Taxonomy" id="2734"/>
    <lineage>
        <taxon>Bacteria</taxon>
        <taxon>Bacillati</taxon>
        <taxon>Bacillota</taxon>
        <taxon>Clostridia</taxon>
        <taxon>Eubacteriales</taxon>
        <taxon>Symbiobacteriaceae</taxon>
        <taxon>Symbiobacterium</taxon>
    </lineage>
</organism>
<evidence type="ECO:0000313" key="7">
    <source>
        <dbReference type="EMBL" id="MBY6276285.1"/>
    </source>
</evidence>
<dbReference type="PANTHER" id="PTHR43839:SF3">
    <property type="entry name" value="OLIGOPEPTIDE ABC TRANSPORTER, PERMEASE PROTEIN"/>
    <property type="match status" value="1"/>
</dbReference>
<feature type="transmembrane region" description="Helical" evidence="5">
    <location>
        <begin position="39"/>
        <end position="60"/>
    </location>
</feature>
<keyword evidence="3 5" id="KW-1133">Transmembrane helix</keyword>
<comment type="similarity">
    <text evidence="5">Belongs to the binding-protein-dependent transport system permease family.</text>
</comment>
<dbReference type="Pfam" id="PF00528">
    <property type="entry name" value="BPD_transp_1"/>
    <property type="match status" value="1"/>
</dbReference>
<dbReference type="Proteomes" id="UP000732377">
    <property type="component" value="Unassembled WGS sequence"/>
</dbReference>
<accession>A0A953I2D1</accession>
<sequence length="263" mass="28833">MLLQMEGRRLVAPPYQPGQLGYVLGSDFLGRDYWSRLVYGARITVGLALMINLIRFALALPVGLQAGWRRGWLARAVQAAAAGFGSLPALVLVYIVLRGLWPFFLGGNAWMVAYVLVLGLAGAPRIAEQVRRRTEEIALMPHVEAAQALGARPARILRRHVLPIMRADLLVMAPSEMAWVLMIMAQLAVFGVHPGGAVQVETISGNIAVAEYLPEWGQMLGTNIPYLLSYPWLPFYPGLAIGLTAAGFHLLAEGLRERDLMVR</sequence>
<feature type="transmembrane region" description="Helical" evidence="5">
    <location>
        <begin position="103"/>
        <end position="123"/>
    </location>
</feature>
<dbReference type="CDD" id="cd06261">
    <property type="entry name" value="TM_PBP2"/>
    <property type="match status" value="1"/>
</dbReference>
<dbReference type="GO" id="GO:0055085">
    <property type="term" value="P:transmembrane transport"/>
    <property type="evidence" value="ECO:0007669"/>
    <property type="project" value="InterPro"/>
</dbReference>
<proteinExistence type="inferred from homology"/>
<reference evidence="7" key="1">
    <citation type="submission" date="2017-11" db="EMBL/GenBank/DDBJ databases">
        <title>Three new genomes from thermophilic consortium.</title>
        <authorList>
            <person name="Quaggio R."/>
            <person name="Amgarten D."/>
            <person name="Setubal J.C."/>
        </authorList>
    </citation>
    <scope>NUCLEOTIDE SEQUENCE</scope>
    <source>
        <strain evidence="7">ZCTH01-B2</strain>
    </source>
</reference>
<keyword evidence="4 5" id="KW-0472">Membrane</keyword>
<keyword evidence="5" id="KW-0813">Transport</keyword>
<feature type="transmembrane region" description="Helical" evidence="5">
    <location>
        <begin position="169"/>
        <end position="192"/>
    </location>
</feature>
<evidence type="ECO:0000256" key="1">
    <source>
        <dbReference type="ARBA" id="ARBA00004141"/>
    </source>
</evidence>
<evidence type="ECO:0000259" key="6">
    <source>
        <dbReference type="PROSITE" id="PS50928"/>
    </source>
</evidence>
<feature type="domain" description="ABC transmembrane type-1" evidence="6">
    <location>
        <begin position="41"/>
        <end position="245"/>
    </location>
</feature>
<feature type="transmembrane region" description="Helical" evidence="5">
    <location>
        <begin position="72"/>
        <end position="97"/>
    </location>
</feature>
<evidence type="ECO:0000256" key="4">
    <source>
        <dbReference type="ARBA" id="ARBA00023136"/>
    </source>
</evidence>
<dbReference type="Gene3D" id="1.10.3720.10">
    <property type="entry name" value="MetI-like"/>
    <property type="match status" value="1"/>
</dbReference>
<gene>
    <name evidence="7" type="ORF">CWE10_08690</name>
</gene>
<evidence type="ECO:0000256" key="2">
    <source>
        <dbReference type="ARBA" id="ARBA00022692"/>
    </source>
</evidence>
<evidence type="ECO:0000313" key="8">
    <source>
        <dbReference type="Proteomes" id="UP000732377"/>
    </source>
</evidence>
<name>A0A953I2D1_SYMTR</name>
<comment type="caution">
    <text evidence="7">The sequence shown here is derived from an EMBL/GenBank/DDBJ whole genome shotgun (WGS) entry which is preliminary data.</text>
</comment>
<evidence type="ECO:0000256" key="3">
    <source>
        <dbReference type="ARBA" id="ARBA00022989"/>
    </source>
</evidence>
<dbReference type="AlphaFoldDB" id="A0A953I2D1"/>
<evidence type="ECO:0000256" key="5">
    <source>
        <dbReference type="RuleBase" id="RU363032"/>
    </source>
</evidence>
<dbReference type="InterPro" id="IPR000515">
    <property type="entry name" value="MetI-like"/>
</dbReference>
<dbReference type="PANTHER" id="PTHR43839">
    <property type="entry name" value="OPPC IN A BINDING PROTEIN-DEPENDENT TRANSPORT SYSTEM"/>
    <property type="match status" value="1"/>
</dbReference>
<comment type="subcellular location">
    <subcellularLocation>
        <location evidence="5">Cell membrane</location>
        <topology evidence="5">Multi-pass membrane protein</topology>
    </subcellularLocation>
    <subcellularLocation>
        <location evidence="1">Membrane</location>
        <topology evidence="1">Multi-pass membrane protein</topology>
    </subcellularLocation>
</comment>